<feature type="non-terminal residue" evidence="1">
    <location>
        <position position="28"/>
    </location>
</feature>
<gene>
    <name evidence="1" type="ORF">Q604_UNBC06785G0001</name>
</gene>
<name>W1YDY6_9ZZZZ</name>
<protein>
    <submittedName>
        <fullName evidence="1">Uncharacterized protein</fullName>
    </submittedName>
</protein>
<organism evidence="1">
    <name type="scientific">human gut metagenome</name>
    <dbReference type="NCBI Taxonomy" id="408170"/>
    <lineage>
        <taxon>unclassified sequences</taxon>
        <taxon>metagenomes</taxon>
        <taxon>organismal metagenomes</taxon>
    </lineage>
</organism>
<evidence type="ECO:0000313" key="1">
    <source>
        <dbReference type="EMBL" id="ETJ39354.1"/>
    </source>
</evidence>
<sequence>MNCIIFDLEWNEIVPYQLAMQNEIGFPL</sequence>
<dbReference type="EMBL" id="AZMM01006785">
    <property type="protein sequence ID" value="ETJ39354.1"/>
    <property type="molecule type" value="Genomic_DNA"/>
</dbReference>
<dbReference type="AlphaFoldDB" id="W1YDY6"/>
<accession>W1YDY6</accession>
<reference evidence="1" key="1">
    <citation type="submission" date="2013-12" db="EMBL/GenBank/DDBJ databases">
        <title>A Varibaculum cambriense genome reconstructed from a premature infant gut community with otherwise low bacterial novelty that shifts toward anaerobic metabolism during the third week of life.</title>
        <authorList>
            <person name="Brown C.T."/>
            <person name="Sharon I."/>
            <person name="Thomas B.C."/>
            <person name="Castelle C.J."/>
            <person name="Morowitz M.J."/>
            <person name="Banfield J.F."/>
        </authorList>
    </citation>
    <scope>NUCLEOTIDE SEQUENCE</scope>
</reference>
<proteinExistence type="predicted"/>
<comment type="caution">
    <text evidence="1">The sequence shown here is derived from an EMBL/GenBank/DDBJ whole genome shotgun (WGS) entry which is preliminary data.</text>
</comment>